<name>A0AAQ3Y0U1_9ENTE</name>
<keyword evidence="4" id="KW-0411">Iron-sulfur</keyword>
<evidence type="ECO:0000256" key="1">
    <source>
        <dbReference type="ARBA" id="ARBA00022691"/>
    </source>
</evidence>
<proteinExistence type="predicted"/>
<evidence type="ECO:0000256" key="4">
    <source>
        <dbReference type="ARBA" id="ARBA00023014"/>
    </source>
</evidence>
<organism evidence="6 7">
    <name type="scientific">Candidatus Enterococcus clewellii</name>
    <dbReference type="NCBI Taxonomy" id="1834193"/>
    <lineage>
        <taxon>Bacteria</taxon>
        <taxon>Bacillati</taxon>
        <taxon>Bacillota</taxon>
        <taxon>Bacilli</taxon>
        <taxon>Lactobacillales</taxon>
        <taxon>Enterococcaceae</taxon>
        <taxon>Enterococcus</taxon>
    </lineage>
</organism>
<evidence type="ECO:0000313" key="7">
    <source>
        <dbReference type="Proteomes" id="UP000195141"/>
    </source>
</evidence>
<dbReference type="Pfam" id="PF04055">
    <property type="entry name" value="Radical_SAM"/>
    <property type="match status" value="1"/>
</dbReference>
<dbReference type="InterPro" id="IPR050377">
    <property type="entry name" value="Radical_SAM_PqqE_MftC-like"/>
</dbReference>
<sequence>MRIPGVVTAAILTTNKCSAACQECCFQCTPKNNNRVTLHQMKVFVDNLLTDFPEVKSLVFTGGECFLLKQDLFDIITYASEKGLGTRCITNGYWAKSKEQAKKILSKLKKCGLTEINFSTGDNHQEWVPFQNIVNATVCAVNMEMPVVISVENHSSAAFKVADVYNHPEIMDMMDEDVEHGLFNVMNTIWIPFQKDTEYSYNFKAEKEDKSIKKNIKGCDSILEYIGLDPTNQVISCCGLTLSYIDSMKLGELDDDNLFSLYKKQFDDFLKIWLWVDGPEFIYNYILKEVPAVERNDKLIHPCQFCAEVYNNPRIKEKLQALNEDLMFEVLNRYHVKLKTIARSKMRGEKVI</sequence>
<evidence type="ECO:0000256" key="2">
    <source>
        <dbReference type="ARBA" id="ARBA00022723"/>
    </source>
</evidence>
<keyword evidence="3" id="KW-0408">Iron</keyword>
<keyword evidence="2" id="KW-0479">Metal-binding</keyword>
<dbReference type="AlphaFoldDB" id="A0AAQ3Y0U1"/>
<evidence type="ECO:0000259" key="5">
    <source>
        <dbReference type="Pfam" id="PF04055"/>
    </source>
</evidence>
<dbReference type="RefSeq" id="WP_339101618.1">
    <property type="nucleotide sequence ID" value="NZ_CP147247.1"/>
</dbReference>
<evidence type="ECO:0000256" key="3">
    <source>
        <dbReference type="ARBA" id="ARBA00023004"/>
    </source>
</evidence>
<gene>
    <name evidence="6" type="ORF">A5888_002263</name>
</gene>
<reference evidence="6" key="2">
    <citation type="submission" date="2024-03" db="EMBL/GenBank/DDBJ databases">
        <title>The Genome Sequence of Enterococcus sp. DIV0242b.</title>
        <authorList>
            <consortium name="The Broad Institute Genomics Platform"/>
            <consortium name="The Broad Institute Microbial Omics Core"/>
            <consortium name="The Broad Institute Genomic Center for Infectious Diseases"/>
            <person name="Earl A."/>
            <person name="Manson A."/>
            <person name="Gilmore M."/>
            <person name="Schwartman J."/>
            <person name="Shea T."/>
            <person name="Abouelleil A."/>
            <person name="Cao P."/>
            <person name="Chapman S."/>
            <person name="Cusick C."/>
            <person name="Young S."/>
            <person name="Neafsey D."/>
            <person name="Nusbaum C."/>
            <person name="Birren B."/>
        </authorList>
    </citation>
    <scope>NUCLEOTIDE SEQUENCE</scope>
    <source>
        <strain evidence="6">9E7_DIV0242</strain>
    </source>
</reference>
<accession>A0AAQ3Y0U1</accession>
<dbReference type="InterPro" id="IPR013785">
    <property type="entry name" value="Aldolase_TIM"/>
</dbReference>
<dbReference type="PANTHER" id="PTHR11228">
    <property type="entry name" value="RADICAL SAM DOMAIN PROTEIN"/>
    <property type="match status" value="1"/>
</dbReference>
<keyword evidence="1" id="KW-0949">S-adenosyl-L-methionine</keyword>
<dbReference type="GO" id="GO:0046872">
    <property type="term" value="F:metal ion binding"/>
    <property type="evidence" value="ECO:0007669"/>
    <property type="project" value="UniProtKB-KW"/>
</dbReference>
<dbReference type="PANTHER" id="PTHR11228:SF34">
    <property type="entry name" value="TUNGSTEN-CONTAINING ALDEHYDE FERREDOXIN OXIDOREDUCTASE COFACTOR MODIFYING PROTEIN"/>
    <property type="match status" value="1"/>
</dbReference>
<feature type="domain" description="Radical SAM core" evidence="5">
    <location>
        <begin position="12"/>
        <end position="119"/>
    </location>
</feature>
<dbReference type="Proteomes" id="UP000195141">
    <property type="component" value="Chromosome"/>
</dbReference>
<dbReference type="GO" id="GO:0003824">
    <property type="term" value="F:catalytic activity"/>
    <property type="evidence" value="ECO:0007669"/>
    <property type="project" value="InterPro"/>
</dbReference>
<dbReference type="EMBL" id="CP147247">
    <property type="protein sequence ID" value="WYJ90506.1"/>
    <property type="molecule type" value="Genomic_DNA"/>
</dbReference>
<evidence type="ECO:0000313" key="6">
    <source>
        <dbReference type="EMBL" id="WYJ90506.1"/>
    </source>
</evidence>
<dbReference type="InterPro" id="IPR058240">
    <property type="entry name" value="rSAM_sf"/>
</dbReference>
<dbReference type="SUPFAM" id="SSF102114">
    <property type="entry name" value="Radical SAM enzymes"/>
    <property type="match status" value="1"/>
</dbReference>
<protein>
    <recommendedName>
        <fullName evidence="5">Radical SAM core domain-containing protein</fullName>
    </recommendedName>
</protein>
<keyword evidence="7" id="KW-1185">Reference proteome</keyword>
<dbReference type="InterPro" id="IPR007197">
    <property type="entry name" value="rSAM"/>
</dbReference>
<dbReference type="Gene3D" id="3.20.20.70">
    <property type="entry name" value="Aldolase class I"/>
    <property type="match status" value="1"/>
</dbReference>
<reference evidence="6" key="1">
    <citation type="submission" date="2017-05" db="EMBL/GenBank/DDBJ databases">
        <authorList>
            <consortium name="The Broad Institute Genomics Platform"/>
            <consortium name="The Broad Institute Genomic Center for Infectious Diseases"/>
            <person name="Earl A."/>
            <person name="Manson A."/>
            <person name="Schwartman J."/>
            <person name="Gilmore M."/>
            <person name="Abouelleil A."/>
            <person name="Cao P."/>
            <person name="Chapman S."/>
            <person name="Cusick C."/>
            <person name="Shea T."/>
            <person name="Young S."/>
            <person name="Neafsey D."/>
            <person name="Nusbaum C."/>
            <person name="Birren B."/>
        </authorList>
    </citation>
    <scope>NUCLEOTIDE SEQUENCE</scope>
    <source>
        <strain evidence="6">9E7_DIV0242</strain>
    </source>
</reference>
<dbReference type="GO" id="GO:0051536">
    <property type="term" value="F:iron-sulfur cluster binding"/>
    <property type="evidence" value="ECO:0007669"/>
    <property type="project" value="UniProtKB-KW"/>
</dbReference>